<comment type="caution">
    <text evidence="2">The sequence shown here is derived from an EMBL/GenBank/DDBJ whole genome shotgun (WGS) entry which is preliminary data.</text>
</comment>
<keyword evidence="1" id="KW-1133">Transmembrane helix</keyword>
<keyword evidence="1" id="KW-0812">Transmembrane</keyword>
<feature type="transmembrane region" description="Helical" evidence="1">
    <location>
        <begin position="51"/>
        <end position="76"/>
    </location>
</feature>
<dbReference type="Proteomes" id="UP001432322">
    <property type="component" value="Unassembled WGS sequence"/>
</dbReference>
<proteinExistence type="predicted"/>
<dbReference type="InterPro" id="IPR056709">
    <property type="entry name" value="DUF7807"/>
</dbReference>
<name>A0AAV5VWQ5_9BILA</name>
<gene>
    <name evidence="2" type="ORF">PFISCL1PPCAC_13674</name>
</gene>
<keyword evidence="1" id="KW-0472">Membrane</keyword>
<feature type="transmembrane region" description="Helical" evidence="1">
    <location>
        <begin position="12"/>
        <end position="39"/>
    </location>
</feature>
<evidence type="ECO:0000313" key="3">
    <source>
        <dbReference type="Proteomes" id="UP001432322"/>
    </source>
</evidence>
<evidence type="ECO:0000256" key="1">
    <source>
        <dbReference type="SAM" id="Phobius"/>
    </source>
</evidence>
<accession>A0AAV5VWQ5</accession>
<evidence type="ECO:0000313" key="2">
    <source>
        <dbReference type="EMBL" id="GMT22377.1"/>
    </source>
</evidence>
<sequence>CPLSHTLIGMSGCYCVQVTSAIFACLCFLFSIGACFIPLQNVEQWIRITLWVYGGVNAVCAFLVLLVLCTAVRYLLLPKVAIGIVNIAFFAFLLTLCVLTLCGTTTLIDEQIEWYDKNDDNFHDWITSTYNGSLERFTQAVAIGGLIATALLLVYGAASCYVYALYFISIARRQMTVPGLSDPPPKTYVLGDRRTSRYYDHSTLTGGHGPMQVEVPVVVYNQQTLVYGTSPSPYVD</sequence>
<reference evidence="2" key="1">
    <citation type="submission" date="2023-10" db="EMBL/GenBank/DDBJ databases">
        <title>Genome assembly of Pristionchus species.</title>
        <authorList>
            <person name="Yoshida K."/>
            <person name="Sommer R.J."/>
        </authorList>
    </citation>
    <scope>NUCLEOTIDE SEQUENCE</scope>
    <source>
        <strain evidence="2">RS5133</strain>
    </source>
</reference>
<protein>
    <submittedName>
        <fullName evidence="2">Uncharacterized protein</fullName>
    </submittedName>
</protein>
<dbReference type="EMBL" id="BTSY01000004">
    <property type="protein sequence ID" value="GMT22377.1"/>
    <property type="molecule type" value="Genomic_DNA"/>
</dbReference>
<keyword evidence="3" id="KW-1185">Reference proteome</keyword>
<feature type="non-terminal residue" evidence="2">
    <location>
        <position position="1"/>
    </location>
</feature>
<dbReference type="Pfam" id="PF25093">
    <property type="entry name" value="DUF7807"/>
    <property type="match status" value="1"/>
</dbReference>
<feature type="transmembrane region" description="Helical" evidence="1">
    <location>
        <begin position="140"/>
        <end position="166"/>
    </location>
</feature>
<organism evidence="2 3">
    <name type="scientific">Pristionchus fissidentatus</name>
    <dbReference type="NCBI Taxonomy" id="1538716"/>
    <lineage>
        <taxon>Eukaryota</taxon>
        <taxon>Metazoa</taxon>
        <taxon>Ecdysozoa</taxon>
        <taxon>Nematoda</taxon>
        <taxon>Chromadorea</taxon>
        <taxon>Rhabditida</taxon>
        <taxon>Rhabditina</taxon>
        <taxon>Diplogasteromorpha</taxon>
        <taxon>Diplogasteroidea</taxon>
        <taxon>Neodiplogasteridae</taxon>
        <taxon>Pristionchus</taxon>
    </lineage>
</organism>
<feature type="transmembrane region" description="Helical" evidence="1">
    <location>
        <begin position="83"/>
        <end position="108"/>
    </location>
</feature>
<dbReference type="AlphaFoldDB" id="A0AAV5VWQ5"/>